<reference evidence="2" key="2">
    <citation type="submission" date="2020-02" db="EMBL/GenBank/DDBJ databases">
        <authorList>
            <person name="Chen X.H."/>
        </authorList>
    </citation>
    <scope>NUCLEOTIDE SEQUENCE</scope>
</reference>
<proteinExistence type="predicted"/>
<evidence type="ECO:0000256" key="1">
    <source>
        <dbReference type="SAM" id="MobiDB-lite"/>
    </source>
</evidence>
<evidence type="ECO:0000313" key="2">
    <source>
        <dbReference type="EMBL" id="QLA48187.1"/>
    </source>
</evidence>
<organism evidence="2">
    <name type="scientific">Medinilla magnifica</name>
    <dbReference type="NCBI Taxonomy" id="1799599"/>
    <lineage>
        <taxon>Eukaryota</taxon>
        <taxon>Viridiplantae</taxon>
        <taxon>Streptophyta</taxon>
        <taxon>Embryophyta</taxon>
        <taxon>Tracheophyta</taxon>
        <taxon>Spermatophyta</taxon>
        <taxon>Magnoliopsida</taxon>
        <taxon>eudicotyledons</taxon>
        <taxon>Gunneridae</taxon>
        <taxon>Pentapetalae</taxon>
        <taxon>rosids</taxon>
        <taxon>malvids</taxon>
        <taxon>Myrtales</taxon>
        <taxon>Melastomataceae</taxon>
        <taxon>Melastomatoideae</taxon>
        <taxon>Dissochaeteae</taxon>
        <taxon>Medinilla</taxon>
    </lineage>
</organism>
<reference evidence="2" key="1">
    <citation type="journal article" date="2020" name="Mitochondrial DNA Part B Resour">
        <title>Complete mitochondrial genome of Medinilla magnifica (Myrtales, Melastomataceae).</title>
        <authorList>
            <person name="Wu H.-H."/>
            <person name="Zhao X.-H."/>
            <person name="Zong X.-Y."/>
            <person name="Ding R."/>
            <person name="Chen X.-H."/>
        </authorList>
    </citation>
    <scope>NUCLEOTIDE SEQUENCE</scope>
</reference>
<gene>
    <name evidence="2" type="primary">ORF160</name>
</gene>
<name>A0A7D9MX16_9MYRT</name>
<sequence length="160" mass="17774">MDILWVFSVPRPKLFKRLGEFVSILVQKQNKLRVTGSPRRGHSDTEGPEKQSNPVADLLVGDGAKSSPVPLGNSFLCSALMSGGGSRIRKSLQASTVQEVAILNSKNGNEKVFRFLICRMLANPNSSRFSSKSKWILLRQRSILLDFIHASFDHSFITTE</sequence>
<accession>A0A7D9MX16</accession>
<dbReference type="EMBL" id="MT043351">
    <property type="protein sequence ID" value="QLA48187.1"/>
    <property type="molecule type" value="Genomic_DNA"/>
</dbReference>
<protein>
    <submittedName>
        <fullName evidence="2">Uncharacterized protein</fullName>
    </submittedName>
</protein>
<keyword evidence="2" id="KW-0496">Mitochondrion</keyword>
<dbReference type="AlphaFoldDB" id="A0A7D9MX16"/>
<feature type="region of interest" description="Disordered" evidence="1">
    <location>
        <begin position="33"/>
        <end position="56"/>
    </location>
</feature>
<geneLocation type="mitochondrion" evidence="2"/>